<feature type="chain" id="PRO_5040367766" evidence="7">
    <location>
        <begin position="22"/>
        <end position="393"/>
    </location>
</feature>
<dbReference type="SUPFAM" id="SSF49493">
    <property type="entry name" value="HSP40/DnaJ peptide-binding domain"/>
    <property type="match status" value="2"/>
</dbReference>
<dbReference type="Proteomes" id="UP000827284">
    <property type="component" value="Unassembled WGS sequence"/>
</dbReference>
<evidence type="ECO:0000259" key="9">
    <source>
        <dbReference type="PROSITE" id="PS51188"/>
    </source>
</evidence>
<evidence type="ECO:0000256" key="5">
    <source>
        <dbReference type="ARBA" id="ARBA00023186"/>
    </source>
</evidence>
<dbReference type="InterPro" id="IPR002939">
    <property type="entry name" value="DnaJ_C"/>
</dbReference>
<evidence type="ECO:0000313" key="11">
    <source>
        <dbReference type="Proteomes" id="UP000827284"/>
    </source>
</evidence>
<dbReference type="GO" id="GO:0009408">
    <property type="term" value="P:response to heat"/>
    <property type="evidence" value="ECO:0007669"/>
    <property type="project" value="InterPro"/>
</dbReference>
<dbReference type="InterPro" id="IPR044713">
    <property type="entry name" value="DNJA1/2-like"/>
</dbReference>
<keyword evidence="3 6" id="KW-0863">Zinc-finger</keyword>
<reference evidence="10" key="2">
    <citation type="journal article" date="2022" name="Microbiol. Resour. Announc.">
        <title>Whole-Genome Sequence of Entomortierella parvispora E1425, a Mucoromycotan Fungus Associated with Burkholderiaceae-Related Endosymbiotic Bacteria.</title>
        <authorList>
            <person name="Herlambang A."/>
            <person name="Guo Y."/>
            <person name="Takashima Y."/>
            <person name="Narisawa K."/>
            <person name="Ohta H."/>
            <person name="Nishizawa T."/>
        </authorList>
    </citation>
    <scope>NUCLEOTIDE SEQUENCE</scope>
    <source>
        <strain evidence="10">E1425</strain>
    </source>
</reference>
<keyword evidence="11" id="KW-1185">Reference proteome</keyword>
<dbReference type="SUPFAM" id="SSF57938">
    <property type="entry name" value="DnaJ/Hsp40 cysteine-rich domain"/>
    <property type="match status" value="1"/>
</dbReference>
<dbReference type="PROSITE" id="PS00636">
    <property type="entry name" value="DNAJ_1"/>
    <property type="match status" value="1"/>
</dbReference>
<dbReference type="Gene3D" id="2.10.230.10">
    <property type="entry name" value="Heat shock protein DnaJ, cysteine-rich domain"/>
    <property type="match status" value="1"/>
</dbReference>
<dbReference type="Pfam" id="PF00684">
    <property type="entry name" value="DnaJ_CXXCXGXG"/>
    <property type="match status" value="1"/>
</dbReference>
<evidence type="ECO:0000256" key="6">
    <source>
        <dbReference type="PROSITE-ProRule" id="PRU00546"/>
    </source>
</evidence>
<dbReference type="GO" id="GO:0051082">
    <property type="term" value="F:unfolded protein binding"/>
    <property type="evidence" value="ECO:0007669"/>
    <property type="project" value="InterPro"/>
</dbReference>
<keyword evidence="7" id="KW-0732">Signal</keyword>
<dbReference type="PRINTS" id="PR00625">
    <property type="entry name" value="JDOMAIN"/>
</dbReference>
<feature type="zinc finger region" description="CR-type" evidence="6">
    <location>
        <begin position="147"/>
        <end position="230"/>
    </location>
</feature>
<dbReference type="SMART" id="SM00271">
    <property type="entry name" value="DnaJ"/>
    <property type="match status" value="1"/>
</dbReference>
<dbReference type="SUPFAM" id="SSF46565">
    <property type="entry name" value="Chaperone J-domain"/>
    <property type="match status" value="1"/>
</dbReference>
<evidence type="ECO:0000256" key="2">
    <source>
        <dbReference type="ARBA" id="ARBA00022737"/>
    </source>
</evidence>
<dbReference type="GO" id="GO:0006457">
    <property type="term" value="P:protein folding"/>
    <property type="evidence" value="ECO:0007669"/>
    <property type="project" value="InterPro"/>
</dbReference>
<dbReference type="GO" id="GO:0005524">
    <property type="term" value="F:ATP binding"/>
    <property type="evidence" value="ECO:0007669"/>
    <property type="project" value="InterPro"/>
</dbReference>
<evidence type="ECO:0000256" key="7">
    <source>
        <dbReference type="SAM" id="SignalP"/>
    </source>
</evidence>
<dbReference type="AlphaFoldDB" id="A0A9P3H252"/>
<name>A0A9P3H252_9FUNG</name>
<gene>
    <name evidence="10" type="ORF">EMPS_01060</name>
</gene>
<feature type="domain" description="J" evidence="8">
    <location>
        <begin position="24"/>
        <end position="89"/>
    </location>
</feature>
<dbReference type="Pfam" id="PF00226">
    <property type="entry name" value="DnaJ"/>
    <property type="match status" value="1"/>
</dbReference>
<dbReference type="InterPro" id="IPR008971">
    <property type="entry name" value="HSP40/DnaJ_pept-bd"/>
</dbReference>
<dbReference type="PANTHER" id="PTHR43888">
    <property type="entry name" value="DNAJ-LIKE-2, ISOFORM A-RELATED"/>
    <property type="match status" value="1"/>
</dbReference>
<sequence length="393" mass="43697">MRVHILLGVLLLGLLATLVAAGADYYKVLKISRNASAKEIRKQYKLLSKEYHPDKNPGNKEAHEQFVEVAAAYEVLSDKDKKAIYDRYGEEGLKQQQGQGGGGFHDPFDIFAQFFGGGSRHNHGHEERRGPEIRLELEVTLEELYNGKSIEIEVAKQIICPHCSGSGAKSSDDVVTCTECQGQGAKIVKHMLAPGMFQQFRQTCDQCGGKGKVIREHCPVCHGHKVQRGSEQLTIVLAPGAADGSTIVFDREGDESPEVVAGDIVFEVRTRPHNIFERRQDHLYTYLTISLQEALLGFEREIKHLDGKIVKLTRTEQVTPFGFVQTLKGQGMPIKGSRGDHGDLFVEYKVAFPESLSKDQRSLFKVAFGVEAPFQESAFGGANKQQQIMHDEM</sequence>
<dbReference type="EMBL" id="BQFW01000002">
    <property type="protein sequence ID" value="GJJ68714.1"/>
    <property type="molecule type" value="Genomic_DNA"/>
</dbReference>
<dbReference type="Gene3D" id="1.10.287.110">
    <property type="entry name" value="DnaJ domain"/>
    <property type="match status" value="1"/>
</dbReference>
<proteinExistence type="inferred from homology"/>
<dbReference type="InterPro" id="IPR036410">
    <property type="entry name" value="HSP_DnaJ_Cys-rich_dom_sf"/>
</dbReference>
<evidence type="ECO:0000313" key="10">
    <source>
        <dbReference type="EMBL" id="GJJ68714.1"/>
    </source>
</evidence>
<keyword evidence="2" id="KW-0677">Repeat</keyword>
<dbReference type="PROSITE" id="PS51188">
    <property type="entry name" value="ZF_CR"/>
    <property type="match status" value="1"/>
</dbReference>
<dbReference type="FunFam" id="2.60.260.20:FF:000013">
    <property type="entry name" value="DnaJ subfamily B member 11"/>
    <property type="match status" value="1"/>
</dbReference>
<evidence type="ECO:0000256" key="1">
    <source>
        <dbReference type="ARBA" id="ARBA00022723"/>
    </source>
</evidence>
<dbReference type="InterPro" id="IPR001623">
    <property type="entry name" value="DnaJ_domain"/>
</dbReference>
<evidence type="ECO:0000256" key="4">
    <source>
        <dbReference type="ARBA" id="ARBA00022833"/>
    </source>
</evidence>
<keyword evidence="1 6" id="KW-0479">Metal-binding</keyword>
<keyword evidence="5" id="KW-0143">Chaperone</keyword>
<dbReference type="Gene3D" id="2.60.260.20">
    <property type="entry name" value="Urease metallochaperone UreE, N-terminal domain"/>
    <property type="match status" value="2"/>
</dbReference>
<dbReference type="CDD" id="cd06257">
    <property type="entry name" value="DnaJ"/>
    <property type="match status" value="1"/>
</dbReference>
<dbReference type="Pfam" id="PF01556">
    <property type="entry name" value="DnaJ_C"/>
    <property type="match status" value="1"/>
</dbReference>
<reference evidence="10" key="1">
    <citation type="submission" date="2021-11" db="EMBL/GenBank/DDBJ databases">
        <authorList>
            <person name="Herlambang A."/>
            <person name="Guo Y."/>
            <person name="Takashima Y."/>
            <person name="Nishizawa T."/>
        </authorList>
    </citation>
    <scope>NUCLEOTIDE SEQUENCE</scope>
    <source>
        <strain evidence="10">E1425</strain>
    </source>
</reference>
<dbReference type="HAMAP" id="MF_01152">
    <property type="entry name" value="DnaJ"/>
    <property type="match status" value="1"/>
</dbReference>
<dbReference type="InterPro" id="IPR018253">
    <property type="entry name" value="DnaJ_domain_CS"/>
</dbReference>
<comment type="caution">
    <text evidence="10">The sequence shown here is derived from an EMBL/GenBank/DDBJ whole genome shotgun (WGS) entry which is preliminary data.</text>
</comment>
<evidence type="ECO:0000259" key="8">
    <source>
        <dbReference type="PROSITE" id="PS50076"/>
    </source>
</evidence>
<organism evidence="10 11">
    <name type="scientific">Entomortierella parvispora</name>
    <dbReference type="NCBI Taxonomy" id="205924"/>
    <lineage>
        <taxon>Eukaryota</taxon>
        <taxon>Fungi</taxon>
        <taxon>Fungi incertae sedis</taxon>
        <taxon>Mucoromycota</taxon>
        <taxon>Mortierellomycotina</taxon>
        <taxon>Mortierellomycetes</taxon>
        <taxon>Mortierellales</taxon>
        <taxon>Mortierellaceae</taxon>
        <taxon>Entomortierella</taxon>
    </lineage>
</organism>
<dbReference type="FunFam" id="2.10.230.10:FF:000002">
    <property type="entry name" value="Molecular chaperone DnaJ"/>
    <property type="match status" value="1"/>
</dbReference>
<dbReference type="GO" id="GO:0008270">
    <property type="term" value="F:zinc ion binding"/>
    <property type="evidence" value="ECO:0007669"/>
    <property type="project" value="UniProtKB-KW"/>
</dbReference>
<dbReference type="InterPro" id="IPR036869">
    <property type="entry name" value="J_dom_sf"/>
</dbReference>
<accession>A0A9P3H252</accession>
<protein>
    <submittedName>
        <fullName evidence="10">DnaJ-related protein SCJ1</fullName>
    </submittedName>
</protein>
<dbReference type="CDD" id="cd10719">
    <property type="entry name" value="DnaJ_zf"/>
    <property type="match status" value="1"/>
</dbReference>
<dbReference type="OrthoDB" id="550424at2759"/>
<feature type="signal peptide" evidence="7">
    <location>
        <begin position="1"/>
        <end position="21"/>
    </location>
</feature>
<evidence type="ECO:0000256" key="3">
    <source>
        <dbReference type="ARBA" id="ARBA00022771"/>
    </source>
</evidence>
<dbReference type="GO" id="GO:0030544">
    <property type="term" value="F:Hsp70 protein binding"/>
    <property type="evidence" value="ECO:0007669"/>
    <property type="project" value="InterPro"/>
</dbReference>
<dbReference type="InterPro" id="IPR001305">
    <property type="entry name" value="HSP_DnaJ_Cys-rich_dom"/>
</dbReference>
<keyword evidence="4 6" id="KW-0862">Zinc</keyword>
<feature type="domain" description="CR-type" evidence="9">
    <location>
        <begin position="147"/>
        <end position="230"/>
    </location>
</feature>
<dbReference type="InterPro" id="IPR012724">
    <property type="entry name" value="DnaJ"/>
</dbReference>
<dbReference type="PROSITE" id="PS50076">
    <property type="entry name" value="DNAJ_2"/>
    <property type="match status" value="1"/>
</dbReference>
<dbReference type="CDD" id="cd10747">
    <property type="entry name" value="DnaJ_C"/>
    <property type="match status" value="1"/>
</dbReference>